<feature type="domain" description="GH15-like" evidence="1">
    <location>
        <begin position="266"/>
        <end position="636"/>
    </location>
</feature>
<evidence type="ECO:0000313" key="2">
    <source>
        <dbReference type="EMBL" id="RHW42157.1"/>
    </source>
</evidence>
<dbReference type="Pfam" id="PF00723">
    <property type="entry name" value="Glyco_hydro_15"/>
    <property type="match status" value="1"/>
</dbReference>
<dbReference type="InterPro" id="IPR012341">
    <property type="entry name" value="6hp_glycosidase-like_sf"/>
</dbReference>
<dbReference type="PANTHER" id="PTHR31616">
    <property type="entry name" value="TREHALASE"/>
    <property type="match status" value="1"/>
</dbReference>
<dbReference type="Gene3D" id="2.70.98.10">
    <property type="match status" value="1"/>
</dbReference>
<keyword evidence="2" id="KW-0378">Hydrolase</keyword>
<dbReference type="SUPFAM" id="SSF48208">
    <property type="entry name" value="Six-hairpin glycosidases"/>
    <property type="match status" value="1"/>
</dbReference>
<gene>
    <name evidence="2" type="ORF">D1B31_05845</name>
</gene>
<evidence type="ECO:0000313" key="3">
    <source>
        <dbReference type="Proteomes" id="UP000284416"/>
    </source>
</evidence>
<dbReference type="InterPro" id="IPR014718">
    <property type="entry name" value="GH-type_carb-bd"/>
</dbReference>
<dbReference type="GO" id="GO:0004553">
    <property type="term" value="F:hydrolase activity, hydrolyzing O-glycosyl compounds"/>
    <property type="evidence" value="ECO:0007669"/>
    <property type="project" value="UniProtKB-ARBA"/>
</dbReference>
<reference evidence="2 3" key="1">
    <citation type="journal article" date="2017" name="Int. J. Syst. Evol. Microbiol.">
        <title>Bacillus notoginsengisoli sp. nov., a novel bacterium isolated from the rhizosphere of Panax notoginseng.</title>
        <authorList>
            <person name="Zhang M.Y."/>
            <person name="Cheng J."/>
            <person name="Cai Y."/>
            <person name="Zhang T.Y."/>
            <person name="Wu Y.Y."/>
            <person name="Manikprabhu D."/>
            <person name="Li W.J."/>
            <person name="Zhang Y.X."/>
        </authorList>
    </citation>
    <scope>NUCLEOTIDE SEQUENCE [LARGE SCALE GENOMIC DNA]</scope>
    <source>
        <strain evidence="2 3">JCM 30743</strain>
    </source>
</reference>
<name>A0A417YX29_9BACI</name>
<accession>A0A417YX29</accession>
<protein>
    <submittedName>
        <fullName evidence="2">Glycoside hydrolase family 15</fullName>
    </submittedName>
</protein>
<sequence>MWMRKKPYLTDAIIGNSKMLASITKDGQLQRLTWPAIDFPQHVNRFYTGVQLSGPDSETDFLHEKGWEYRQVYEENTNILVTNGFNSELGIEVTQKDFIVPGKDVFVRDYSIMNHSASARNLSFVVYSDFMVDDRKRYNTVLYNFSEDCLIHYFRQYAFAVGSSREAAQYQCGNAWEAAKVNHLNGNQIMNKTDGALSWDLGLLRPGEQVHFPLFIAAGADIGEAASVLSTAKEAGAEELSMITASYWEDFLKQAKKMNIENEQVKKIYNRSLLTFKLLNNEATGAFIAGPEVDEDYDYSGGYAYCWGRDAAYIATAADKAGYHDLVSTFYYSTVTTQREDGAWEHRFNSDGVLAPTWGIQIDECGSILWGIHHHYMLTKDEEFLKTIWPAVEKGADFLHSYIDPETNLPYPSNDLWEKRNGEHTYSSAAVYGGLKGAAELARIRNKGTLAEKWDETANLIKKTIEERCWNEETGTYLRALKLAVDKVKYEEAKSTGKAVLMEENQKGYKTFRLMEDPVVDICLLGLSVPFNMIDAEDERMEKTAETIEKLLTSPVVGGIERFPGDVYIGGNPWILTTLWLAQYNVIIGKFEEAREYLNWAVKHANHLGLLPEQIDKNTGEPAWVMPLTWSHAMFVLTVIALDEAGELNK</sequence>
<evidence type="ECO:0000259" key="1">
    <source>
        <dbReference type="Pfam" id="PF00723"/>
    </source>
</evidence>
<dbReference type="PANTHER" id="PTHR31616:SF0">
    <property type="entry name" value="GLUCAN 1,4-ALPHA-GLUCOSIDASE"/>
    <property type="match status" value="1"/>
</dbReference>
<dbReference type="InterPro" id="IPR008928">
    <property type="entry name" value="6-hairpin_glycosidase_sf"/>
</dbReference>
<dbReference type="EMBL" id="QWEG01000003">
    <property type="protein sequence ID" value="RHW42157.1"/>
    <property type="molecule type" value="Genomic_DNA"/>
</dbReference>
<dbReference type="AlphaFoldDB" id="A0A417YX29"/>
<dbReference type="Proteomes" id="UP000284416">
    <property type="component" value="Unassembled WGS sequence"/>
</dbReference>
<organism evidence="2 3">
    <name type="scientific">Neobacillus notoginsengisoli</name>
    <dbReference type="NCBI Taxonomy" id="1578198"/>
    <lineage>
        <taxon>Bacteria</taxon>
        <taxon>Bacillati</taxon>
        <taxon>Bacillota</taxon>
        <taxon>Bacilli</taxon>
        <taxon>Bacillales</taxon>
        <taxon>Bacillaceae</taxon>
        <taxon>Neobacillus</taxon>
    </lineage>
</organism>
<proteinExistence type="predicted"/>
<dbReference type="Gene3D" id="1.50.10.10">
    <property type="match status" value="1"/>
</dbReference>
<dbReference type="InterPro" id="IPR011613">
    <property type="entry name" value="GH15-like"/>
</dbReference>
<comment type="caution">
    <text evidence="2">The sequence shown here is derived from an EMBL/GenBank/DDBJ whole genome shotgun (WGS) entry which is preliminary data.</text>
</comment>
<keyword evidence="3" id="KW-1185">Reference proteome</keyword>
<dbReference type="GO" id="GO:0030246">
    <property type="term" value="F:carbohydrate binding"/>
    <property type="evidence" value="ECO:0007669"/>
    <property type="project" value="InterPro"/>
</dbReference>
<dbReference type="GO" id="GO:0005975">
    <property type="term" value="P:carbohydrate metabolic process"/>
    <property type="evidence" value="ECO:0007669"/>
    <property type="project" value="InterPro"/>
</dbReference>